<reference evidence="1 2" key="1">
    <citation type="submission" date="2020-08" db="EMBL/GenBank/DDBJ databases">
        <title>Genomic Encyclopedia of Type Strains, Phase IV (KMG-V): Genome sequencing to study the core and pangenomes of soil and plant-associated prokaryotes.</title>
        <authorList>
            <person name="Whitman W."/>
        </authorList>
    </citation>
    <scope>NUCLEOTIDE SEQUENCE [LARGE SCALE GENOMIC DNA]</scope>
    <source>
        <strain evidence="1 2">X5P3</strain>
    </source>
</reference>
<gene>
    <name evidence="1" type="ORF">HDF15_001665</name>
</gene>
<name>A0A7W7ZNU4_9BACT</name>
<dbReference type="AlphaFoldDB" id="A0A7W7ZNU4"/>
<organism evidence="1 2">
    <name type="scientific">Granulicella mallensis</name>
    <dbReference type="NCBI Taxonomy" id="940614"/>
    <lineage>
        <taxon>Bacteria</taxon>
        <taxon>Pseudomonadati</taxon>
        <taxon>Acidobacteriota</taxon>
        <taxon>Terriglobia</taxon>
        <taxon>Terriglobales</taxon>
        <taxon>Acidobacteriaceae</taxon>
        <taxon>Granulicella</taxon>
    </lineage>
</organism>
<sequence length="62" mass="6910">MSLDLTEALSEFLPVLFDAVAPLRFPAVLPERLPADLCNSSLPFVAEDPALWTAVEWRRRGV</sequence>
<dbReference type="RefSeq" id="WP_184254426.1">
    <property type="nucleotide sequence ID" value="NZ_JACHIO010000006.1"/>
</dbReference>
<dbReference type="EMBL" id="JACHIO010000006">
    <property type="protein sequence ID" value="MBB5063323.1"/>
    <property type="molecule type" value="Genomic_DNA"/>
</dbReference>
<protein>
    <submittedName>
        <fullName evidence="1">Uncharacterized protein</fullName>
    </submittedName>
</protein>
<dbReference type="Proteomes" id="UP000584867">
    <property type="component" value="Unassembled WGS sequence"/>
</dbReference>
<proteinExistence type="predicted"/>
<comment type="caution">
    <text evidence="1">The sequence shown here is derived from an EMBL/GenBank/DDBJ whole genome shotgun (WGS) entry which is preliminary data.</text>
</comment>
<accession>A0A7W7ZNU4</accession>
<evidence type="ECO:0000313" key="2">
    <source>
        <dbReference type="Proteomes" id="UP000584867"/>
    </source>
</evidence>
<evidence type="ECO:0000313" key="1">
    <source>
        <dbReference type="EMBL" id="MBB5063323.1"/>
    </source>
</evidence>